<comment type="caution">
    <text evidence="3">The sequence shown here is derived from an EMBL/GenBank/DDBJ whole genome shotgun (WGS) entry which is preliminary data.</text>
</comment>
<dbReference type="RefSeq" id="WP_205184989.1">
    <property type="nucleotide sequence ID" value="NZ_JAFBFC010000002.1"/>
</dbReference>
<organism evidence="3 4">
    <name type="scientific">Priestia iocasae</name>
    <dbReference type="NCBI Taxonomy" id="2291674"/>
    <lineage>
        <taxon>Bacteria</taxon>
        <taxon>Bacillati</taxon>
        <taxon>Bacillota</taxon>
        <taxon>Bacilli</taxon>
        <taxon>Bacillales</taxon>
        <taxon>Bacillaceae</taxon>
        <taxon>Priestia</taxon>
    </lineage>
</organism>
<dbReference type="CDD" id="cd06661">
    <property type="entry name" value="GGCT_like"/>
    <property type="match status" value="2"/>
</dbReference>
<sequence>MTHYVFVYGTLRKGESNHDLLKDAHLVAEQAYTQGALYDSGRGYPAMTTGDGVVYGELYEVNDLELKALDQLEGYKAGSPTNEYERIIQSIKTDVSTIEAIVYVVNEASSLCETRIPGGDWRVWNFDTAGQTLYFAYGSCMDTERFTLQGVVQHFTDLLGAGKLPRYTLRFNYHRPDGGRADIVEEGGEVEGKLYRVPQEAVEYLYMREGVETNTYRPALISVEHNGEMLHDVLTFLVMDKQEELAPPDHYATEILRGGTGTLSEAYMKRVKAHIERL</sequence>
<dbReference type="Pfam" id="PF06094">
    <property type="entry name" value="GGACT"/>
    <property type="match status" value="1"/>
</dbReference>
<keyword evidence="4" id="KW-1185">Reference proteome</keyword>
<dbReference type="Gene3D" id="3.10.490.10">
    <property type="entry name" value="Gamma-glutamyl cyclotransferase-like"/>
    <property type="match status" value="2"/>
</dbReference>
<dbReference type="InterPro" id="IPR036568">
    <property type="entry name" value="GGCT-like_sf"/>
</dbReference>
<dbReference type="InterPro" id="IPR013024">
    <property type="entry name" value="GGCT-like"/>
</dbReference>
<evidence type="ECO:0000256" key="1">
    <source>
        <dbReference type="ARBA" id="ARBA00023239"/>
    </source>
</evidence>
<dbReference type="Proteomes" id="UP000809829">
    <property type="component" value="Unassembled WGS sequence"/>
</dbReference>
<evidence type="ECO:0000313" key="3">
    <source>
        <dbReference type="EMBL" id="MBM7702262.1"/>
    </source>
</evidence>
<name>A0ABS2QTB2_9BACI</name>
<evidence type="ECO:0000313" key="4">
    <source>
        <dbReference type="Proteomes" id="UP000809829"/>
    </source>
</evidence>
<dbReference type="PANTHER" id="PTHR12935:SF0">
    <property type="entry name" value="GAMMA-GLUTAMYLCYCLOTRANSFERASE"/>
    <property type="match status" value="1"/>
</dbReference>
<reference evidence="3 4" key="1">
    <citation type="submission" date="2021-01" db="EMBL/GenBank/DDBJ databases">
        <title>Genomic Encyclopedia of Type Strains, Phase IV (KMG-IV): sequencing the most valuable type-strain genomes for metagenomic binning, comparative biology and taxonomic classification.</title>
        <authorList>
            <person name="Goeker M."/>
        </authorList>
    </citation>
    <scope>NUCLEOTIDE SEQUENCE [LARGE SCALE GENOMIC DNA]</scope>
    <source>
        <strain evidence="3 4">DSM 104297</strain>
    </source>
</reference>
<keyword evidence="1" id="KW-0456">Lyase</keyword>
<dbReference type="InterPro" id="IPR017939">
    <property type="entry name" value="G-Glutamylcylcotransferase"/>
</dbReference>
<dbReference type="Pfam" id="PF13772">
    <property type="entry name" value="AIG2_2"/>
    <property type="match status" value="1"/>
</dbReference>
<dbReference type="PANTHER" id="PTHR12935">
    <property type="entry name" value="GAMMA-GLUTAMYLCYCLOTRANSFERASE"/>
    <property type="match status" value="1"/>
</dbReference>
<protein>
    <submittedName>
        <fullName evidence="3">Gamma-glutamylcyclotransferase (GGCT)/AIG2-like uncharacterized protein YtfP</fullName>
    </submittedName>
</protein>
<dbReference type="EMBL" id="JAFBFC010000002">
    <property type="protein sequence ID" value="MBM7702262.1"/>
    <property type="molecule type" value="Genomic_DNA"/>
</dbReference>
<dbReference type="InterPro" id="IPR009288">
    <property type="entry name" value="AIG2-like_dom"/>
</dbReference>
<accession>A0ABS2QTB2</accession>
<dbReference type="SUPFAM" id="SSF110857">
    <property type="entry name" value="Gamma-glutamyl cyclotransferase-like"/>
    <property type="match status" value="2"/>
</dbReference>
<feature type="domain" description="Gamma-glutamylcyclotransferase AIG2-like" evidence="2">
    <location>
        <begin position="5"/>
        <end position="122"/>
    </location>
</feature>
<gene>
    <name evidence="3" type="ORF">JOC83_001096</name>
</gene>
<proteinExistence type="predicted"/>
<evidence type="ECO:0000259" key="2">
    <source>
        <dbReference type="Pfam" id="PF06094"/>
    </source>
</evidence>